<reference evidence="2" key="1">
    <citation type="journal article" date="2022" name="Int. J. Syst. Evol. Microbiol.">
        <title>Anaeromyxobacter oryzae sp. nov., Anaeromyxobacter diazotrophicus sp. nov. and Anaeromyxobacter paludicola sp. nov., isolated from paddy soils.</title>
        <authorList>
            <person name="Itoh H."/>
            <person name="Xu Z."/>
            <person name="Mise K."/>
            <person name="Masuda Y."/>
            <person name="Ushijima N."/>
            <person name="Hayakawa C."/>
            <person name="Shiratori Y."/>
            <person name="Senoo K."/>
        </authorList>
    </citation>
    <scope>NUCLEOTIDE SEQUENCE [LARGE SCALE GENOMIC DNA]</scope>
    <source>
        <strain evidence="2">Red630</strain>
    </source>
</reference>
<dbReference type="PROSITE" id="PS51257">
    <property type="entry name" value="PROKAR_LIPOPROTEIN"/>
    <property type="match status" value="1"/>
</dbReference>
<organism evidence="1 2">
    <name type="scientific">Anaeromyxobacter paludicola</name>
    <dbReference type="NCBI Taxonomy" id="2918171"/>
    <lineage>
        <taxon>Bacteria</taxon>
        <taxon>Pseudomonadati</taxon>
        <taxon>Myxococcota</taxon>
        <taxon>Myxococcia</taxon>
        <taxon>Myxococcales</taxon>
        <taxon>Cystobacterineae</taxon>
        <taxon>Anaeromyxobacteraceae</taxon>
        <taxon>Anaeromyxobacter</taxon>
    </lineage>
</organism>
<accession>A0ABM7X7Q7</accession>
<dbReference type="RefSeq" id="WP_248344826.1">
    <property type="nucleotide sequence ID" value="NZ_AP025592.1"/>
</dbReference>
<sequence>MRRLAAVTAAVVLASCAGRRGPPSGAPSRDQGMLTYGVGALSFEAPADWRAQGEARRFTLLRPDERAKLDVQQVERTFGSEKECLADAEAALARGSGGLQNMRRHPTTFAGRRALLQEADAGQWHGWAWAVCAGPHQYRLFLTGQSPLGADVLRAQKLLLTTARVGGGS</sequence>
<dbReference type="Proteomes" id="UP001162734">
    <property type="component" value="Chromosome"/>
</dbReference>
<name>A0ABM7X7Q7_9BACT</name>
<dbReference type="EMBL" id="AP025592">
    <property type="protein sequence ID" value="BDG07866.1"/>
    <property type="molecule type" value="Genomic_DNA"/>
</dbReference>
<evidence type="ECO:0008006" key="3">
    <source>
        <dbReference type="Google" id="ProtNLM"/>
    </source>
</evidence>
<gene>
    <name evidence="1" type="ORF">AMPC_09790</name>
</gene>
<evidence type="ECO:0000313" key="1">
    <source>
        <dbReference type="EMBL" id="BDG07866.1"/>
    </source>
</evidence>
<protein>
    <recommendedName>
        <fullName evidence="3">Lipoprotein</fullName>
    </recommendedName>
</protein>
<keyword evidence="2" id="KW-1185">Reference proteome</keyword>
<evidence type="ECO:0000313" key="2">
    <source>
        <dbReference type="Proteomes" id="UP001162734"/>
    </source>
</evidence>
<proteinExistence type="predicted"/>